<dbReference type="Gene3D" id="3.40.630.30">
    <property type="match status" value="1"/>
</dbReference>
<proteinExistence type="predicted"/>
<keyword evidence="2" id="KW-0012">Acyltransferase</keyword>
<dbReference type="PROSITE" id="PS51186">
    <property type="entry name" value="GNAT"/>
    <property type="match status" value="1"/>
</dbReference>
<name>A0ABP7KP94_9GAMM</name>
<dbReference type="RefSeq" id="WP_346079094.1">
    <property type="nucleotide sequence ID" value="NZ_BAABDG010000002.1"/>
</dbReference>
<dbReference type="EMBL" id="BAABDG010000002">
    <property type="protein sequence ID" value="GAA3883450.1"/>
    <property type="molecule type" value="Genomic_DNA"/>
</dbReference>
<organism evidence="4 5">
    <name type="scientific">Gibbsiella dentisursi</name>
    <dbReference type="NCBI Taxonomy" id="796890"/>
    <lineage>
        <taxon>Bacteria</taxon>
        <taxon>Pseudomonadati</taxon>
        <taxon>Pseudomonadota</taxon>
        <taxon>Gammaproteobacteria</taxon>
        <taxon>Enterobacterales</taxon>
        <taxon>Yersiniaceae</taxon>
        <taxon>Gibbsiella</taxon>
    </lineage>
</organism>
<dbReference type="Pfam" id="PF00583">
    <property type="entry name" value="Acetyltransf_1"/>
    <property type="match status" value="1"/>
</dbReference>
<evidence type="ECO:0000313" key="5">
    <source>
        <dbReference type="Proteomes" id="UP001499994"/>
    </source>
</evidence>
<sequence>MLLIRQATPDDLFTLHAIGIATYRAHFSHLWQQPEEMDAFLAKDFAVPALENTLQDPRTCWLLAYQDDTPVGYARVNHGSRMGEGDIVGAELQKIYFLPECAGQGYGKQLFQHVQDEAVQQRQATLWLEVLKLNPSAIRFYQRNGLTIQGETQIASAQGAIELWYMAKTL</sequence>
<evidence type="ECO:0000313" key="4">
    <source>
        <dbReference type="EMBL" id="GAA3883450.1"/>
    </source>
</evidence>
<evidence type="ECO:0000256" key="1">
    <source>
        <dbReference type="ARBA" id="ARBA00022679"/>
    </source>
</evidence>
<keyword evidence="1" id="KW-0808">Transferase</keyword>
<keyword evidence="5" id="KW-1185">Reference proteome</keyword>
<accession>A0ABP7KP94</accession>
<dbReference type="PANTHER" id="PTHR43877">
    <property type="entry name" value="AMINOALKYLPHOSPHONATE N-ACETYLTRANSFERASE-RELATED-RELATED"/>
    <property type="match status" value="1"/>
</dbReference>
<comment type="caution">
    <text evidence="4">The sequence shown here is derived from an EMBL/GenBank/DDBJ whole genome shotgun (WGS) entry which is preliminary data.</text>
</comment>
<dbReference type="InterPro" id="IPR050832">
    <property type="entry name" value="Bact_Acetyltransf"/>
</dbReference>
<feature type="domain" description="N-acetyltransferase" evidence="3">
    <location>
        <begin position="2"/>
        <end position="170"/>
    </location>
</feature>
<dbReference type="CDD" id="cd04301">
    <property type="entry name" value="NAT_SF"/>
    <property type="match status" value="1"/>
</dbReference>
<evidence type="ECO:0000256" key="2">
    <source>
        <dbReference type="ARBA" id="ARBA00023315"/>
    </source>
</evidence>
<gene>
    <name evidence="4" type="ORF">GCM10022405_06060</name>
</gene>
<dbReference type="InterPro" id="IPR000182">
    <property type="entry name" value="GNAT_dom"/>
</dbReference>
<dbReference type="SUPFAM" id="SSF55729">
    <property type="entry name" value="Acyl-CoA N-acyltransferases (Nat)"/>
    <property type="match status" value="1"/>
</dbReference>
<dbReference type="Proteomes" id="UP001499994">
    <property type="component" value="Unassembled WGS sequence"/>
</dbReference>
<protein>
    <submittedName>
        <fullName evidence="4">GNAT family N-acetyltransferase</fullName>
    </submittedName>
</protein>
<reference evidence="5" key="1">
    <citation type="journal article" date="2019" name="Int. J. Syst. Evol. Microbiol.">
        <title>The Global Catalogue of Microorganisms (GCM) 10K type strain sequencing project: providing services to taxonomists for standard genome sequencing and annotation.</title>
        <authorList>
            <consortium name="The Broad Institute Genomics Platform"/>
            <consortium name="The Broad Institute Genome Sequencing Center for Infectious Disease"/>
            <person name="Wu L."/>
            <person name="Ma J."/>
        </authorList>
    </citation>
    <scope>NUCLEOTIDE SEQUENCE [LARGE SCALE GENOMIC DNA]</scope>
    <source>
        <strain evidence="5">JCM 17201</strain>
    </source>
</reference>
<dbReference type="PANTHER" id="PTHR43877:SF2">
    <property type="entry name" value="AMINOALKYLPHOSPHONATE N-ACETYLTRANSFERASE-RELATED"/>
    <property type="match status" value="1"/>
</dbReference>
<dbReference type="InterPro" id="IPR016181">
    <property type="entry name" value="Acyl_CoA_acyltransferase"/>
</dbReference>
<evidence type="ECO:0000259" key="3">
    <source>
        <dbReference type="PROSITE" id="PS51186"/>
    </source>
</evidence>